<dbReference type="EMBL" id="APKE01000007">
    <property type="protein sequence ID" value="KAF0677150.1"/>
    <property type="molecule type" value="Genomic_DNA"/>
</dbReference>
<organism evidence="1 2">
    <name type="scientific">Profundibacterium mesophilum KAUST100406-0324</name>
    <dbReference type="NCBI Taxonomy" id="1037889"/>
    <lineage>
        <taxon>Bacteria</taxon>
        <taxon>Pseudomonadati</taxon>
        <taxon>Pseudomonadota</taxon>
        <taxon>Alphaproteobacteria</taxon>
        <taxon>Rhodobacterales</taxon>
        <taxon>Roseobacteraceae</taxon>
        <taxon>Profundibacterium</taxon>
    </lineage>
</organism>
<dbReference type="OrthoDB" id="9846527at2"/>
<keyword evidence="2" id="KW-1185">Reference proteome</keyword>
<evidence type="ECO:0000313" key="2">
    <source>
        <dbReference type="Proteomes" id="UP000698242"/>
    </source>
</evidence>
<proteinExistence type="predicted"/>
<reference evidence="1" key="1">
    <citation type="submission" date="2013-03" db="EMBL/GenBank/DDBJ databases">
        <title>Genome Sequence of the Profundibacterium mesophilum strain KAUST100406-0324T from Red Sea, a novel genus in the family Rhodobacteraceae.</title>
        <authorList>
            <person name="Essack M."/>
            <person name="Alam I."/>
            <person name="Lafi F."/>
            <person name="Alawi W."/>
            <person name="Kamanu F."/>
            <person name="Al-Suwailem A."/>
            <person name="Lee O.O."/>
            <person name="Xu Y."/>
            <person name="Bajic V."/>
            <person name="Qian P.-Y."/>
            <person name="Archer J."/>
        </authorList>
    </citation>
    <scope>NUCLEOTIDE SEQUENCE</scope>
    <source>
        <strain evidence="1">KAUST100406-0324</strain>
    </source>
</reference>
<protein>
    <submittedName>
        <fullName evidence="1">Uncharacterized protein</fullName>
    </submittedName>
</protein>
<gene>
    <name evidence="1" type="ORF">PMES_00466</name>
</gene>
<accession>A0A921NSG4</accession>
<evidence type="ECO:0000313" key="1">
    <source>
        <dbReference type="EMBL" id="KAF0677150.1"/>
    </source>
</evidence>
<dbReference type="Proteomes" id="UP000698242">
    <property type="component" value="Unassembled WGS sequence"/>
</dbReference>
<dbReference type="RefSeq" id="WP_159963920.1">
    <property type="nucleotide sequence ID" value="NZ_APKE01000007.1"/>
</dbReference>
<dbReference type="AlphaFoldDB" id="A0A921NSG4"/>
<name>A0A921NSG4_9RHOB</name>
<comment type="caution">
    <text evidence="1">The sequence shown here is derived from an EMBL/GenBank/DDBJ whole genome shotgun (WGS) entry which is preliminary data.</text>
</comment>
<sequence length="104" mass="11817">MNSVDAHWRGQIVDQFSVRPDRDHTDLLHVYPDRIESPAYGSQSQVCLPIATHSPVYTVYERSRIIQVIKIAEQVKFVERPEGTCFLFSAENIRGVVSSMAVRA</sequence>